<dbReference type="InterPro" id="IPR008710">
    <property type="entry name" value="Nicastrin"/>
</dbReference>
<gene>
    <name evidence="12" type="ORF">SPARVUS_LOCUS4839433</name>
</gene>
<keyword evidence="6" id="KW-0914">Notch signaling pathway</keyword>
<reference evidence="12" key="1">
    <citation type="submission" date="2023-05" db="EMBL/GenBank/DDBJ databases">
        <authorList>
            <person name="Stuckert A."/>
        </authorList>
    </citation>
    <scope>NUCLEOTIDE SEQUENCE</scope>
</reference>
<name>A0ABN9CDC3_9NEOB</name>
<accession>A0ABN9CDC3</accession>
<evidence type="ECO:0000256" key="10">
    <source>
        <dbReference type="SAM" id="SignalP"/>
    </source>
</evidence>
<keyword evidence="8" id="KW-0472">Membrane</keyword>
<dbReference type="EMBL" id="CATNWA010009460">
    <property type="protein sequence ID" value="CAI9558040.1"/>
    <property type="molecule type" value="Genomic_DNA"/>
</dbReference>
<dbReference type="Proteomes" id="UP001162483">
    <property type="component" value="Unassembled WGS sequence"/>
</dbReference>
<comment type="subcellular location">
    <subcellularLocation>
        <location evidence="1">Membrane</location>
        <topology evidence="1">Single-pass type I membrane protein</topology>
    </subcellularLocation>
</comment>
<dbReference type="PANTHER" id="PTHR21092">
    <property type="entry name" value="NICASTRIN"/>
    <property type="match status" value="1"/>
</dbReference>
<dbReference type="CDD" id="cd03881">
    <property type="entry name" value="M28_Nicastrin"/>
    <property type="match status" value="1"/>
</dbReference>
<organism evidence="12 13">
    <name type="scientific">Staurois parvus</name>
    <dbReference type="NCBI Taxonomy" id="386267"/>
    <lineage>
        <taxon>Eukaryota</taxon>
        <taxon>Metazoa</taxon>
        <taxon>Chordata</taxon>
        <taxon>Craniata</taxon>
        <taxon>Vertebrata</taxon>
        <taxon>Euteleostomi</taxon>
        <taxon>Amphibia</taxon>
        <taxon>Batrachia</taxon>
        <taxon>Anura</taxon>
        <taxon>Neobatrachia</taxon>
        <taxon>Ranoidea</taxon>
        <taxon>Ranidae</taxon>
        <taxon>Staurois</taxon>
    </lineage>
</organism>
<sequence>MAAAGVLFGVSLVLLTGLCRGNSVERKIYILLNSTAPCVRLLNATHQIGCQSSRNGDTGVIHVVEREDDLPWVLESGPTPPPTWCCWEGNLFNNRNILLKLKGSSRISGIAVTYAKPPPPEGFSLDVPCPNDGFGLYTSEHGSQYAHCNGTVWNPLGSGFSYEDFSFPIFLLENENETEVIKQCYRNHNVPGNDSVPRYPLCAMQLFSHMHAVTSSVTCMRRNSIQTSFSINPEAVCDSLAGYNVWSAIKPINTSSGLLPEEQVVVSAARLDGRSFFWNLAPAAESTVAALVTQLAAAEALHKVNDTQSLPRNIMFTFFQGEVFDYIGSSRMVYDMQKGRFPVRLNNIHSFVELSQVALRNNSVLWIHSDPVSRTNETVNAEVQELIQTLKTASTGANVTLQEVNQSQALPPASFQRFLKARNIPGVVLTDHRAAYHNKYYNSMYDLAETIKMDYPSGLSKDEALEYVTETAQALSEVATLLAKTLYQLAGGNNTVDIKADPHTVTRMLYGFLVMSNNSWFQSIIRPEWKDALADKQPQYYVTASSMGSKPIPNNPTRILLSVLANLTGQVVNFTKEECQNPDKATDAKKELYDYIWVQGPLNDNTTLPGAFLHQKYHAQPLCRVARLRFERVGLHGVLHVDGEPMEGNTSANIPHPQSGAGGNHVGHRHCRPPHLLLCHLLHQRQGGHFVHKHRRRRIRGLL</sequence>
<evidence type="ECO:0000313" key="13">
    <source>
        <dbReference type="Proteomes" id="UP001162483"/>
    </source>
</evidence>
<protein>
    <recommendedName>
        <fullName evidence="3">Nicastrin</fullName>
    </recommendedName>
</protein>
<dbReference type="Gene3D" id="3.40.630.10">
    <property type="entry name" value="Zn peptidases"/>
    <property type="match status" value="1"/>
</dbReference>
<dbReference type="SUPFAM" id="SSF53187">
    <property type="entry name" value="Zn-dependent exopeptidases"/>
    <property type="match status" value="1"/>
</dbReference>
<dbReference type="Pfam" id="PF18266">
    <property type="entry name" value="Ncstrn_small"/>
    <property type="match status" value="1"/>
</dbReference>
<evidence type="ECO:0000256" key="6">
    <source>
        <dbReference type="ARBA" id="ARBA00022976"/>
    </source>
</evidence>
<evidence type="ECO:0000256" key="9">
    <source>
        <dbReference type="ARBA" id="ARBA00023180"/>
    </source>
</evidence>
<evidence type="ECO:0000256" key="2">
    <source>
        <dbReference type="ARBA" id="ARBA00007717"/>
    </source>
</evidence>
<feature type="signal peptide" evidence="10">
    <location>
        <begin position="1"/>
        <end position="21"/>
    </location>
</feature>
<evidence type="ECO:0000256" key="8">
    <source>
        <dbReference type="ARBA" id="ARBA00023136"/>
    </source>
</evidence>
<evidence type="ECO:0000256" key="7">
    <source>
        <dbReference type="ARBA" id="ARBA00022989"/>
    </source>
</evidence>
<keyword evidence="9" id="KW-0325">Glycoprotein</keyword>
<evidence type="ECO:0000256" key="4">
    <source>
        <dbReference type="ARBA" id="ARBA00022692"/>
    </source>
</evidence>
<dbReference type="Pfam" id="PF05450">
    <property type="entry name" value="Nicastrin"/>
    <property type="match status" value="1"/>
</dbReference>
<comment type="similarity">
    <text evidence="2">Belongs to the nicastrin family.</text>
</comment>
<evidence type="ECO:0000256" key="1">
    <source>
        <dbReference type="ARBA" id="ARBA00004479"/>
    </source>
</evidence>
<dbReference type="PANTHER" id="PTHR21092:SF0">
    <property type="entry name" value="NICASTRIN"/>
    <property type="match status" value="1"/>
</dbReference>
<dbReference type="InterPro" id="IPR041084">
    <property type="entry name" value="Ncstrn_small"/>
</dbReference>
<evidence type="ECO:0000256" key="3">
    <source>
        <dbReference type="ARBA" id="ARBA00015303"/>
    </source>
</evidence>
<keyword evidence="4" id="KW-0812">Transmembrane</keyword>
<keyword evidence="7" id="KW-1133">Transmembrane helix</keyword>
<proteinExistence type="inferred from homology"/>
<comment type="caution">
    <text evidence="12">The sequence shown here is derived from an EMBL/GenBank/DDBJ whole genome shotgun (WGS) entry which is preliminary data.</text>
</comment>
<evidence type="ECO:0000313" key="12">
    <source>
        <dbReference type="EMBL" id="CAI9558040.1"/>
    </source>
</evidence>
<keyword evidence="5 10" id="KW-0732">Signal</keyword>
<feature type="domain" description="Nicastrin small lobe" evidence="11">
    <location>
        <begin position="37"/>
        <end position="212"/>
    </location>
</feature>
<keyword evidence="13" id="KW-1185">Reference proteome</keyword>
<feature type="chain" id="PRO_5047160009" description="Nicastrin" evidence="10">
    <location>
        <begin position="22"/>
        <end position="703"/>
    </location>
</feature>
<evidence type="ECO:0000259" key="11">
    <source>
        <dbReference type="Pfam" id="PF18266"/>
    </source>
</evidence>
<evidence type="ECO:0000256" key="5">
    <source>
        <dbReference type="ARBA" id="ARBA00022729"/>
    </source>
</evidence>
<feature type="non-terminal residue" evidence="12">
    <location>
        <position position="703"/>
    </location>
</feature>